<proteinExistence type="inferred from homology"/>
<evidence type="ECO:0000313" key="7">
    <source>
        <dbReference type="Proteomes" id="UP001419268"/>
    </source>
</evidence>
<keyword evidence="7" id="KW-1185">Reference proteome</keyword>
<dbReference type="InterPro" id="IPR016159">
    <property type="entry name" value="Cullin_repeat-like_dom_sf"/>
</dbReference>
<name>A0AAP0EJW1_9MAGN</name>
<dbReference type="Gene3D" id="1.20.58.1220">
    <property type="entry name" value="Exo84p, C-terminal helical domain"/>
    <property type="match status" value="1"/>
</dbReference>
<feature type="region of interest" description="Disordered" evidence="4">
    <location>
        <begin position="750"/>
        <end position="797"/>
    </location>
</feature>
<dbReference type="Proteomes" id="UP001419268">
    <property type="component" value="Unassembled WGS sequence"/>
</dbReference>
<feature type="compositionally biased region" description="Polar residues" evidence="4">
    <location>
        <begin position="762"/>
        <end position="775"/>
    </location>
</feature>
<protein>
    <recommendedName>
        <fullName evidence="5">Exocyst component Exo84 C-terminal domain-containing protein</fullName>
    </recommendedName>
</protein>
<gene>
    <name evidence="6" type="ORF">Scep_026305</name>
</gene>
<evidence type="ECO:0000256" key="4">
    <source>
        <dbReference type="SAM" id="MobiDB-lite"/>
    </source>
</evidence>
<evidence type="ECO:0000259" key="5">
    <source>
        <dbReference type="Pfam" id="PF16528"/>
    </source>
</evidence>
<keyword evidence="2" id="KW-0813">Transport</keyword>
<keyword evidence="3" id="KW-0268">Exocytosis</keyword>
<dbReference type="InterPro" id="IPR033961">
    <property type="entry name" value="Exo84"/>
</dbReference>
<sequence length="797" mass="88776">MESSEEEDDFPTHEWITPQSRINSIYQSNTEKGIRNLCCELLDLKDAVENLCGNMQSKYLAFLRMSDEVVEMEQELIELQKNASSHGILVQDLMSGVCRELEEWNLSNGEIPEAEEGPQFLETQDPLLSELDAHRIRFLENIDVLLAEHKVREAVDTLITEETNFPGLNDSGDPSSPKISSYKSAFLKRKAMLEEQLVGICEQPSLGSGELKEALTGLLKLGKGPLAHQSLLKVFGLRLQKSIDAFLPSCSIYPETYSAALSKLVFSTVLQTAKDSESIFSNMPVYSNKIVPWAERLLESFVQLVKKNAPPPETISAVRAVCVCFQASLSHCLQLEAQGLKLSTLLVVLLRPYMEEVLEMNFQRARKVAADLTINEETLPLSPQLIFPLSSVAVSSSDSVLIDSGTRFIYLVKEIVERLTPEAITHFGGAILTRIAHLFDNYIGALTNVLPSTSEDDNLTEQRDATQFKVETDAQQLALLGTAYTVADELLPMAVSRIWNMLDEIKETGRGSMENLGPTGIDTVEFKDWRRQLVISSDKFRDQFCRQYVVSFIFSRDDDTRLGAKTYLNKKGEDLIWDAHPMPSLPFQALFTKLQQLATVAGDVLLGKEKIQKSILGRLTNTVIMCLLSDEQEFWGVFEDESTPLEPHGLQQYSVILIWFYRLFGQLILDIHFILEIAECGGYSTRQVHQSASAIIARAIKVFSARGIDPQNALPEDEWFADAAKVAISKFLLGTSGSEASETDDEHIIIHDDSSDSDDTGSCPSTVESSESFASANMGDSMGESESPVYLTEHDET</sequence>
<evidence type="ECO:0000256" key="2">
    <source>
        <dbReference type="ARBA" id="ARBA00022448"/>
    </source>
</evidence>
<accession>A0AAP0EJW1</accession>
<evidence type="ECO:0000256" key="1">
    <source>
        <dbReference type="ARBA" id="ARBA00007210"/>
    </source>
</evidence>
<dbReference type="PANTHER" id="PTHR21426">
    <property type="entry name" value="EXOCYST COMPLEX COMPONENT 8"/>
    <property type="match status" value="1"/>
</dbReference>
<comment type="caution">
    <text evidence="6">The sequence shown here is derived from an EMBL/GenBank/DDBJ whole genome shotgun (WGS) entry which is preliminary data.</text>
</comment>
<dbReference type="EMBL" id="JBBNAG010000011">
    <property type="protein sequence ID" value="KAK9094836.1"/>
    <property type="molecule type" value="Genomic_DNA"/>
</dbReference>
<evidence type="ECO:0000256" key="3">
    <source>
        <dbReference type="ARBA" id="ARBA00022483"/>
    </source>
</evidence>
<dbReference type="AlphaFoldDB" id="A0AAP0EJW1"/>
<dbReference type="InterPro" id="IPR042560">
    <property type="entry name" value="Exo84_C_2"/>
</dbReference>
<evidence type="ECO:0000313" key="6">
    <source>
        <dbReference type="EMBL" id="KAK9094836.1"/>
    </source>
</evidence>
<organism evidence="6 7">
    <name type="scientific">Stephania cephalantha</name>
    <dbReference type="NCBI Taxonomy" id="152367"/>
    <lineage>
        <taxon>Eukaryota</taxon>
        <taxon>Viridiplantae</taxon>
        <taxon>Streptophyta</taxon>
        <taxon>Embryophyta</taxon>
        <taxon>Tracheophyta</taxon>
        <taxon>Spermatophyta</taxon>
        <taxon>Magnoliopsida</taxon>
        <taxon>Ranunculales</taxon>
        <taxon>Menispermaceae</taxon>
        <taxon>Menispermoideae</taxon>
        <taxon>Cissampelideae</taxon>
        <taxon>Stephania</taxon>
    </lineage>
</organism>
<dbReference type="SUPFAM" id="SSF74788">
    <property type="entry name" value="Cullin repeat-like"/>
    <property type="match status" value="1"/>
</dbReference>
<dbReference type="GO" id="GO:0006893">
    <property type="term" value="P:Golgi to plasma membrane transport"/>
    <property type="evidence" value="ECO:0007669"/>
    <property type="project" value="TreeGrafter"/>
</dbReference>
<comment type="similarity">
    <text evidence="1">Belongs to the EXO84 family.</text>
</comment>
<dbReference type="GO" id="GO:0006887">
    <property type="term" value="P:exocytosis"/>
    <property type="evidence" value="ECO:0007669"/>
    <property type="project" value="UniProtKB-KW"/>
</dbReference>
<dbReference type="Pfam" id="PF16528">
    <property type="entry name" value="Exo84_C"/>
    <property type="match status" value="1"/>
</dbReference>
<reference evidence="6 7" key="1">
    <citation type="submission" date="2024-01" db="EMBL/GenBank/DDBJ databases">
        <title>Genome assemblies of Stephania.</title>
        <authorList>
            <person name="Yang L."/>
        </authorList>
    </citation>
    <scope>NUCLEOTIDE SEQUENCE [LARGE SCALE GENOMIC DNA]</scope>
    <source>
        <strain evidence="6">JXDWG</strain>
        <tissue evidence="6">Leaf</tissue>
    </source>
</reference>
<feature type="domain" description="Exocyst component Exo84 C-terminal" evidence="5">
    <location>
        <begin position="139"/>
        <end position="342"/>
    </location>
</feature>
<dbReference type="GO" id="GO:0008104">
    <property type="term" value="P:intracellular protein localization"/>
    <property type="evidence" value="ECO:0007669"/>
    <property type="project" value="TreeGrafter"/>
</dbReference>
<dbReference type="GO" id="GO:0000145">
    <property type="term" value="C:exocyst"/>
    <property type="evidence" value="ECO:0007669"/>
    <property type="project" value="InterPro"/>
</dbReference>
<dbReference type="InterPro" id="IPR032403">
    <property type="entry name" value="Exo84_C"/>
</dbReference>
<dbReference type="PANTHER" id="PTHR21426:SF2">
    <property type="entry name" value="EXOCYST COMPLEX COMPONENT EXO84C"/>
    <property type="match status" value="1"/>
</dbReference>